<keyword evidence="2" id="KW-0131">Cell cycle</keyword>
<evidence type="ECO:0000313" key="6">
    <source>
        <dbReference type="Proteomes" id="UP000267464"/>
    </source>
</evidence>
<dbReference type="AlphaFoldDB" id="A0A3N7HWD6"/>
<dbReference type="InterPro" id="IPR032519">
    <property type="entry name" value="YbgF_tri"/>
</dbReference>
<comment type="function">
    <text evidence="2">Mediates coordination of peptidoglycan synthesis and outer membrane constriction during cell division.</text>
</comment>
<comment type="subcellular location">
    <subcellularLocation>
        <location evidence="2">Periplasm</location>
    </subcellularLocation>
</comment>
<name>A0A3N7HWD6_9BURK</name>
<feature type="chain" id="PRO_5018342853" description="Cell division coordinator CpoB" evidence="2">
    <location>
        <begin position="24"/>
        <end position="259"/>
    </location>
</feature>
<keyword evidence="1 2" id="KW-0732">Signal</keyword>
<comment type="caution">
    <text evidence="5">The sequence shown here is derived from an EMBL/GenBank/DDBJ whole genome shotgun (WGS) entry which is preliminary data.</text>
</comment>
<dbReference type="Pfam" id="PF16331">
    <property type="entry name" value="TolA_bind_tri"/>
    <property type="match status" value="1"/>
</dbReference>
<protein>
    <recommendedName>
        <fullName evidence="2">Cell division coordinator CpoB</fullName>
    </recommendedName>
</protein>
<dbReference type="InterPro" id="IPR039565">
    <property type="entry name" value="BamD-like"/>
</dbReference>
<feature type="coiled-coil region" evidence="2">
    <location>
        <begin position="28"/>
        <end position="112"/>
    </location>
</feature>
<keyword evidence="6" id="KW-1185">Reference proteome</keyword>
<feature type="signal peptide" evidence="2">
    <location>
        <begin position="1"/>
        <end position="23"/>
    </location>
</feature>
<dbReference type="InterPro" id="IPR034706">
    <property type="entry name" value="CpoB"/>
</dbReference>
<dbReference type="GO" id="GO:0043093">
    <property type="term" value="P:FtsZ-dependent cytokinesis"/>
    <property type="evidence" value="ECO:0007669"/>
    <property type="project" value="UniProtKB-UniRule"/>
</dbReference>
<evidence type="ECO:0000256" key="2">
    <source>
        <dbReference type="HAMAP-Rule" id="MF_02066"/>
    </source>
</evidence>
<gene>
    <name evidence="5" type="primary">ybgF</name>
    <name evidence="2" type="synonym">cpoB</name>
    <name evidence="5" type="ORF">DZC73_01180</name>
</gene>
<keyword evidence="2" id="KW-0574">Periplasm</keyword>
<organism evidence="5 6">
    <name type="scientific">Piscinibacter terrae</name>
    <dbReference type="NCBI Taxonomy" id="2496871"/>
    <lineage>
        <taxon>Bacteria</taxon>
        <taxon>Pseudomonadati</taxon>
        <taxon>Pseudomonadota</taxon>
        <taxon>Betaproteobacteria</taxon>
        <taxon>Burkholderiales</taxon>
        <taxon>Sphaerotilaceae</taxon>
        <taxon>Piscinibacter</taxon>
    </lineage>
</organism>
<evidence type="ECO:0000259" key="4">
    <source>
        <dbReference type="Pfam" id="PF16331"/>
    </source>
</evidence>
<evidence type="ECO:0000256" key="1">
    <source>
        <dbReference type="ARBA" id="ARBA00022729"/>
    </source>
</evidence>
<reference evidence="5 6" key="1">
    <citation type="submission" date="2018-08" db="EMBL/GenBank/DDBJ databases">
        <authorList>
            <person name="Khan S.A."/>
            <person name="Jeon C.O."/>
            <person name="Chun B.H."/>
            <person name="Jeong S.E."/>
        </authorList>
    </citation>
    <scope>NUCLEOTIDE SEQUENCE [LARGE SCALE GENOMIC DNA]</scope>
    <source>
        <strain evidence="5 6">S-16</strain>
    </source>
</reference>
<dbReference type="OrthoDB" id="8525418at2"/>
<dbReference type="RefSeq" id="WP_124538370.1">
    <property type="nucleotide sequence ID" value="NZ_QUSW01000001.1"/>
</dbReference>
<dbReference type="NCBIfam" id="TIGR02795">
    <property type="entry name" value="tol_pal_ybgF"/>
    <property type="match status" value="1"/>
</dbReference>
<feature type="domain" description="Outer membrane lipoprotein BamD-like" evidence="3">
    <location>
        <begin position="137"/>
        <end position="259"/>
    </location>
</feature>
<dbReference type="Pfam" id="PF13525">
    <property type="entry name" value="YfiO"/>
    <property type="match status" value="1"/>
</dbReference>
<dbReference type="Proteomes" id="UP000267464">
    <property type="component" value="Unassembled WGS sequence"/>
</dbReference>
<dbReference type="GO" id="GO:0070206">
    <property type="term" value="P:protein trimerization"/>
    <property type="evidence" value="ECO:0007669"/>
    <property type="project" value="InterPro"/>
</dbReference>
<dbReference type="InterPro" id="IPR014162">
    <property type="entry name" value="CpoB_C"/>
</dbReference>
<sequence length="259" mass="28995" precursor="true">MTVQRWAGAGALALALFAPAAQAGLFDDDEARKAILDLRQKLEQSNEAQRQRQAELNNQMAEQIAQLKKSLLDLNAQLEMLRADNARLRGQDEQLTRDVAELQRKVKDTQQGVDDRMRKLEPQKVTVDGREFMADPEEKRQYEEAMNVFRRGEFDPAAQALSGFVKRFPSSGYSEAATFWLGNAYFGKRDFKNAISTFRSFVSAHADATRAPEALLAIANCEAELKDNKAARKTIGELIKAYPKSEAAQAGRERLASLK</sequence>
<evidence type="ECO:0000313" key="5">
    <source>
        <dbReference type="EMBL" id="RQP25716.1"/>
    </source>
</evidence>
<dbReference type="SUPFAM" id="SSF48452">
    <property type="entry name" value="TPR-like"/>
    <property type="match status" value="1"/>
</dbReference>
<dbReference type="Gene3D" id="1.25.40.10">
    <property type="entry name" value="Tetratricopeptide repeat domain"/>
    <property type="match status" value="1"/>
</dbReference>
<reference evidence="5 6" key="2">
    <citation type="submission" date="2018-12" db="EMBL/GenBank/DDBJ databases">
        <title>Rhizobacter gummiphilus sp. nov., a rubber-degrading bacterium isolated from the soil of a botanical garden in Japan.</title>
        <authorList>
            <person name="Shunsuke S.S."/>
        </authorList>
    </citation>
    <scope>NUCLEOTIDE SEQUENCE [LARGE SCALE GENOMIC DNA]</scope>
    <source>
        <strain evidence="5 6">S-16</strain>
    </source>
</reference>
<dbReference type="InterPro" id="IPR011990">
    <property type="entry name" value="TPR-like_helical_dom_sf"/>
</dbReference>
<accession>A0A3N7HWD6</accession>
<keyword evidence="2" id="KW-0132">Cell division</keyword>
<proteinExistence type="inferred from homology"/>
<evidence type="ECO:0000259" key="3">
    <source>
        <dbReference type="Pfam" id="PF13525"/>
    </source>
</evidence>
<comment type="similarity">
    <text evidence="2">Belongs to the CpoB family.</text>
</comment>
<dbReference type="EMBL" id="QUSW01000001">
    <property type="protein sequence ID" value="RQP25716.1"/>
    <property type="molecule type" value="Genomic_DNA"/>
</dbReference>
<dbReference type="HAMAP" id="MF_02066">
    <property type="entry name" value="CpoB"/>
    <property type="match status" value="1"/>
</dbReference>
<dbReference type="GO" id="GO:0030288">
    <property type="term" value="C:outer membrane-bounded periplasmic space"/>
    <property type="evidence" value="ECO:0007669"/>
    <property type="project" value="UniProtKB-UniRule"/>
</dbReference>
<feature type="domain" description="YbgF trimerisation" evidence="4">
    <location>
        <begin position="62"/>
        <end position="124"/>
    </location>
</feature>
<keyword evidence="2" id="KW-0175">Coiled coil</keyword>